<feature type="transmembrane region" description="Helical" evidence="11">
    <location>
        <begin position="182"/>
        <end position="206"/>
    </location>
</feature>
<evidence type="ECO:0000256" key="2">
    <source>
        <dbReference type="ARBA" id="ARBA00008170"/>
    </source>
</evidence>
<feature type="transmembrane region" description="Helical" evidence="11">
    <location>
        <begin position="342"/>
        <end position="362"/>
    </location>
</feature>
<organism evidence="14 15">
    <name type="scientific">Aureobasidium melanogenum</name>
    <name type="common">Aureobasidium pullulans var. melanogenum</name>
    <dbReference type="NCBI Taxonomy" id="46634"/>
    <lineage>
        <taxon>Eukaryota</taxon>
        <taxon>Fungi</taxon>
        <taxon>Dikarya</taxon>
        <taxon>Ascomycota</taxon>
        <taxon>Pezizomycotina</taxon>
        <taxon>Dothideomycetes</taxon>
        <taxon>Dothideomycetidae</taxon>
        <taxon>Dothideales</taxon>
        <taxon>Saccotheciaceae</taxon>
        <taxon>Aureobasidium</taxon>
    </lineage>
</organism>
<dbReference type="InterPro" id="IPR027417">
    <property type="entry name" value="P-loop_NTPase"/>
</dbReference>
<dbReference type="GO" id="GO:0016787">
    <property type="term" value="F:hydrolase activity"/>
    <property type="evidence" value="ECO:0007669"/>
    <property type="project" value="UniProtKB-KW"/>
</dbReference>
<feature type="non-terminal residue" evidence="14">
    <location>
        <position position="1592"/>
    </location>
</feature>
<evidence type="ECO:0000259" key="12">
    <source>
        <dbReference type="PROSITE" id="PS51192"/>
    </source>
</evidence>
<dbReference type="PROSITE" id="PS51192">
    <property type="entry name" value="HELICASE_ATP_BIND_1"/>
    <property type="match status" value="1"/>
</dbReference>
<feature type="transmembrane region" description="Helical" evidence="11">
    <location>
        <begin position="271"/>
        <end position="295"/>
    </location>
</feature>
<dbReference type="GO" id="GO:0005524">
    <property type="term" value="F:ATP binding"/>
    <property type="evidence" value="ECO:0007669"/>
    <property type="project" value="UniProtKB-KW"/>
</dbReference>
<sequence>MHSIKHQARNIAWRHNDGEANYNPFARRSRSYVGRLEDVENNLQRRHTADQVMSDSAARRSDARNINNADFAYPHHANTAPPESSSSFDSPTSNGTLVGQSDIKPSREKESVPLDRDNSRSMSEKNVTEPEHKPRKRLALMNLIGAPDRTKDHDRDLERSDTADTTDTKKKKRPKISVASQFKATLLGSWVNVLLVCVPVGFALRYAHSNGIAVFVVNFVAIIPLAAMLSFATEELAMYVGETLGGLLNASFGNATELIVGIIALAQNKILIVQTSLIGSMLSNLLLVLGMCFFFGGMNRVVQHFNITVAQTASSMLAVSIGSLIIPTAFQKFGNNPAGGVAPISRGTAIILLLVYFAYLIFQLKTHVEIYNTPSQKSEKKKGSAREKGETLMGIARIGAGTAASAGGQVNQSNLVYNEDDEEETPALTIVGALVTLTIATVLIAFNSEFMVSGIDYIVETGGISEEFVGLILVPIVGNAAEHATAVTVAIKDKMDLAIGVAVGSSMQIALLVLPLMVVISWIGLGHDAMTLDFDGFQVAVLFIAVLLVNYLIQDGESHWLEGILLMAVYIIIAVSAWFYPAAGDLLLSQLTQLRTMTHDRKIPLFDKVPDGAELIDLDNEPDHYIFTTSDQEETKIKVESTPESSTVAGLGTSILQRKQTESPSEPVDEEALNAQQQAIFAQFNALREGQDDEDTPPEFEEESQNPLEQEQQYLKAKRAYEKKMRAGEVTQAEELAFLKQESAYNKMKRKLAAFVADEEQMFVPAASPKKKARIGRRPEPLAVSGLGAHNDFWENANAAEQMNTEPTYENVEKGGRGAAIKGLRGRVGRVAARYDMARLDRGMKSFTNKKGVAKNMKGIKSVDGGWRVKGMITPLKNYQVINCGWMRQREMSASEPRGGIIADQMGLGKTVTCLANIVNGRPLKSFPPHLRPQSHTTLIIVPSSLLGQWKSEIRRHTIHEIQRRDWGIGIIQVFKDSESEMHSPQDFETADIVLTTYYDVRRSWPECDMPEGLAQEERKAWWRENIENKRGPLHKFRFLRIVLDEGHLIANPETQTAQACFNLVGDHKWVLTGTPMINGSKDLYSLFQFIGQSTVRNMTFESFKSRFCNIKNPMSLDCLSQEMKDSVACFTHKDKLFDARLITLPKPHNRSLKLNPTKLESEIYNVVRARFKERAQSLDENGEPKSNKFHIWAMHTLLRQLTAHPLMVPIRVCDYLELEDSDKLEAAATRQAVSGDTAVSTIHAFRGLMRKQRTRAEVRAANGVTLDMSASAPMDDLDEGIDEVEELTAPNTIKRKKSEKGTGRAHGKNVAYAGYIESFKRSANYHVSNDRSQCCKCGRNDNPVMTSCYHFYCHTHLEDLMHDAAARGLSHAICIKPGCGEQITRTSIVDMEVATKPKWLDADGNVLPSTKTLAVKSQILNWLDHKNGGDPEAKCIVFCQWRNFLGMLSRICEAEEWEYVTLHGAMSKKTRDANIEKFKNIPKIKVLIATLKTGGQGLNLTCARYVLNVDPYWNTAGEIQAFSRVYRIGQENETEFVNLTLAGTIDEHMNAIKERKKKEIDQVTAGHKRLTTEDLLKTFEPVNEDTSEDTE</sequence>
<feature type="domain" description="Helicase C-terminal" evidence="13">
    <location>
        <begin position="1416"/>
        <end position="1572"/>
    </location>
</feature>
<dbReference type="Gene3D" id="3.40.50.300">
    <property type="entry name" value="P-loop containing nucleotide triphosphate hydrolases"/>
    <property type="match status" value="1"/>
</dbReference>
<dbReference type="PANTHER" id="PTHR45626">
    <property type="entry name" value="TRANSCRIPTION TERMINATION FACTOR 2-RELATED"/>
    <property type="match status" value="1"/>
</dbReference>
<dbReference type="GO" id="GO:0006281">
    <property type="term" value="P:DNA repair"/>
    <property type="evidence" value="ECO:0007669"/>
    <property type="project" value="TreeGrafter"/>
</dbReference>
<accession>A0A9P8EC29</accession>
<dbReference type="InterPro" id="IPR049730">
    <property type="entry name" value="SNF2/RAD54-like_C"/>
</dbReference>
<proteinExistence type="inferred from homology"/>
<dbReference type="SUPFAM" id="SSF52540">
    <property type="entry name" value="P-loop containing nucleoside triphosphate hydrolases"/>
    <property type="match status" value="2"/>
</dbReference>
<feature type="transmembrane region" description="Helical" evidence="11">
    <location>
        <begin position="536"/>
        <end position="553"/>
    </location>
</feature>
<reference evidence="14" key="1">
    <citation type="journal article" date="2021" name="J Fungi (Basel)">
        <title>Virulence traits and population genomics of the black yeast Aureobasidium melanogenum.</title>
        <authorList>
            <person name="Cernosa A."/>
            <person name="Sun X."/>
            <person name="Gostincar C."/>
            <person name="Fang C."/>
            <person name="Gunde-Cimerman N."/>
            <person name="Song Z."/>
        </authorList>
    </citation>
    <scope>NUCLEOTIDE SEQUENCE</scope>
    <source>
        <strain evidence="14">EXF-9911</strain>
    </source>
</reference>
<feature type="transmembrane region" description="Helical" evidence="11">
    <location>
        <begin position="560"/>
        <end position="580"/>
    </location>
</feature>
<evidence type="ECO:0000256" key="4">
    <source>
        <dbReference type="ARBA" id="ARBA00022741"/>
    </source>
</evidence>
<evidence type="ECO:0000256" key="3">
    <source>
        <dbReference type="ARBA" id="ARBA00022692"/>
    </source>
</evidence>
<dbReference type="GO" id="GO:0008094">
    <property type="term" value="F:ATP-dependent activity, acting on DNA"/>
    <property type="evidence" value="ECO:0007669"/>
    <property type="project" value="TreeGrafter"/>
</dbReference>
<dbReference type="SMART" id="SM00490">
    <property type="entry name" value="HELICc"/>
    <property type="match status" value="1"/>
</dbReference>
<dbReference type="InterPro" id="IPR044880">
    <property type="entry name" value="NCX_ion-bd_dom_sf"/>
</dbReference>
<evidence type="ECO:0000256" key="5">
    <source>
        <dbReference type="ARBA" id="ARBA00022801"/>
    </source>
</evidence>
<feature type="transmembrane region" description="Helical" evidence="11">
    <location>
        <begin position="244"/>
        <end position="265"/>
    </location>
</feature>
<dbReference type="EMBL" id="JAHFXF010000530">
    <property type="protein sequence ID" value="KAG9686147.1"/>
    <property type="molecule type" value="Genomic_DNA"/>
</dbReference>
<dbReference type="OrthoDB" id="1699231at2759"/>
<feature type="transmembrane region" description="Helical" evidence="11">
    <location>
        <begin position="212"/>
        <end position="232"/>
    </location>
</feature>
<feature type="transmembrane region" description="Helical" evidence="11">
    <location>
        <begin position="498"/>
        <end position="524"/>
    </location>
</feature>
<reference evidence="14" key="2">
    <citation type="submission" date="2021-08" db="EMBL/GenBank/DDBJ databases">
        <authorList>
            <person name="Gostincar C."/>
            <person name="Sun X."/>
            <person name="Song Z."/>
            <person name="Gunde-Cimerman N."/>
        </authorList>
    </citation>
    <scope>NUCLEOTIDE SEQUENCE</scope>
    <source>
        <strain evidence="14">EXF-9911</strain>
    </source>
</reference>
<dbReference type="Pfam" id="PF01699">
    <property type="entry name" value="Na_Ca_ex"/>
    <property type="match status" value="2"/>
</dbReference>
<dbReference type="Pfam" id="PF00271">
    <property type="entry name" value="Helicase_C"/>
    <property type="match status" value="1"/>
</dbReference>
<protein>
    <submittedName>
        <fullName evidence="14">Calcium/proton exchanger</fullName>
    </submittedName>
</protein>
<dbReference type="GO" id="GO:0016020">
    <property type="term" value="C:membrane"/>
    <property type="evidence" value="ECO:0007669"/>
    <property type="project" value="UniProtKB-SubCell"/>
</dbReference>
<evidence type="ECO:0000256" key="7">
    <source>
        <dbReference type="ARBA" id="ARBA00022840"/>
    </source>
</evidence>
<evidence type="ECO:0000256" key="1">
    <source>
        <dbReference type="ARBA" id="ARBA00004141"/>
    </source>
</evidence>
<dbReference type="PANTHER" id="PTHR45626:SF17">
    <property type="entry name" value="HELICASE-LIKE TRANSCRIPTION FACTOR"/>
    <property type="match status" value="1"/>
</dbReference>
<dbReference type="PROSITE" id="PS51194">
    <property type="entry name" value="HELICASE_CTER"/>
    <property type="match status" value="1"/>
</dbReference>
<dbReference type="GO" id="GO:0005634">
    <property type="term" value="C:nucleus"/>
    <property type="evidence" value="ECO:0007669"/>
    <property type="project" value="TreeGrafter"/>
</dbReference>
<dbReference type="InterPro" id="IPR000330">
    <property type="entry name" value="SNF2_N"/>
</dbReference>
<dbReference type="GO" id="GO:0004386">
    <property type="term" value="F:helicase activity"/>
    <property type="evidence" value="ECO:0007669"/>
    <property type="project" value="UniProtKB-KW"/>
</dbReference>
<feature type="transmembrane region" description="Helical" evidence="11">
    <location>
        <begin position="427"/>
        <end position="448"/>
    </location>
</feature>
<dbReference type="InterPro" id="IPR050628">
    <property type="entry name" value="SNF2_RAD54_helicase_TF"/>
</dbReference>
<feature type="compositionally biased region" description="Low complexity" evidence="10">
    <location>
        <begin position="81"/>
        <end position="93"/>
    </location>
</feature>
<keyword evidence="9 11" id="KW-0472">Membrane</keyword>
<evidence type="ECO:0000256" key="8">
    <source>
        <dbReference type="ARBA" id="ARBA00022989"/>
    </source>
</evidence>
<keyword evidence="6" id="KW-0347">Helicase</keyword>
<feature type="compositionally biased region" description="Acidic residues" evidence="10">
    <location>
        <begin position="691"/>
        <end position="704"/>
    </location>
</feature>
<dbReference type="CDD" id="cd18008">
    <property type="entry name" value="DEXDc_SHPRH-like"/>
    <property type="match status" value="1"/>
</dbReference>
<dbReference type="Gene3D" id="1.20.1420.30">
    <property type="entry name" value="NCX, central ion-binding region"/>
    <property type="match status" value="2"/>
</dbReference>
<feature type="compositionally biased region" description="Basic and acidic residues" evidence="10">
    <location>
        <begin position="148"/>
        <end position="168"/>
    </location>
</feature>
<keyword evidence="4" id="KW-0547">Nucleotide-binding</keyword>
<feature type="compositionally biased region" description="Basic and acidic residues" evidence="10">
    <location>
        <begin position="104"/>
        <end position="132"/>
    </location>
</feature>
<keyword evidence="3 11" id="KW-0812">Transmembrane</keyword>
<dbReference type="NCBIfam" id="TIGR00378">
    <property type="entry name" value="cax"/>
    <property type="match status" value="1"/>
</dbReference>
<comment type="similarity">
    <text evidence="2">Belongs to the Ca(2+):cation antiporter (CaCA) (TC 2.A.19) family.</text>
</comment>
<gene>
    <name evidence="14" type="ORF">KCU76_g11221</name>
</gene>
<feature type="region of interest" description="Disordered" evidence="10">
    <location>
        <begin position="72"/>
        <end position="174"/>
    </location>
</feature>
<feature type="region of interest" description="Disordered" evidence="10">
    <location>
        <begin position="689"/>
        <end position="710"/>
    </location>
</feature>
<dbReference type="GO" id="GO:0015369">
    <property type="term" value="F:calcium:proton antiporter activity"/>
    <property type="evidence" value="ECO:0007669"/>
    <property type="project" value="InterPro"/>
</dbReference>
<dbReference type="SMART" id="SM00487">
    <property type="entry name" value="DEXDc"/>
    <property type="match status" value="1"/>
</dbReference>
<feature type="domain" description="Helicase ATP-binding" evidence="12">
    <location>
        <begin position="891"/>
        <end position="1094"/>
    </location>
</feature>
<dbReference type="InterPro" id="IPR004837">
    <property type="entry name" value="NaCa_Exmemb"/>
</dbReference>
<dbReference type="InterPro" id="IPR004798">
    <property type="entry name" value="CAX-like"/>
</dbReference>
<evidence type="ECO:0000259" key="13">
    <source>
        <dbReference type="PROSITE" id="PS51194"/>
    </source>
</evidence>
<feature type="transmembrane region" description="Helical" evidence="11">
    <location>
        <begin position="468"/>
        <end position="491"/>
    </location>
</feature>
<dbReference type="Proteomes" id="UP000779574">
    <property type="component" value="Unassembled WGS sequence"/>
</dbReference>
<evidence type="ECO:0000313" key="15">
    <source>
        <dbReference type="Proteomes" id="UP000779574"/>
    </source>
</evidence>
<dbReference type="InterPro" id="IPR038718">
    <property type="entry name" value="SNF2-like_sf"/>
</dbReference>
<dbReference type="InterPro" id="IPR014001">
    <property type="entry name" value="Helicase_ATP-bd"/>
</dbReference>
<evidence type="ECO:0000256" key="6">
    <source>
        <dbReference type="ARBA" id="ARBA00022806"/>
    </source>
</evidence>
<comment type="subcellular location">
    <subcellularLocation>
        <location evidence="1">Membrane</location>
        <topology evidence="1">Multi-pass membrane protein</topology>
    </subcellularLocation>
</comment>
<evidence type="ECO:0000256" key="11">
    <source>
        <dbReference type="SAM" id="Phobius"/>
    </source>
</evidence>
<dbReference type="CDD" id="cd18793">
    <property type="entry name" value="SF2_C_SNF"/>
    <property type="match status" value="1"/>
</dbReference>
<dbReference type="Gene3D" id="3.40.50.10810">
    <property type="entry name" value="Tandem AAA-ATPase domain"/>
    <property type="match status" value="1"/>
</dbReference>
<name>A0A9P8EC29_AURME</name>
<evidence type="ECO:0000256" key="10">
    <source>
        <dbReference type="SAM" id="MobiDB-lite"/>
    </source>
</evidence>
<dbReference type="InterPro" id="IPR001650">
    <property type="entry name" value="Helicase_C-like"/>
</dbReference>
<keyword evidence="5" id="KW-0378">Hydrolase</keyword>
<dbReference type="Pfam" id="PF00176">
    <property type="entry name" value="SNF2-rel_dom"/>
    <property type="match status" value="1"/>
</dbReference>
<keyword evidence="8 11" id="KW-1133">Transmembrane helix</keyword>
<evidence type="ECO:0000313" key="14">
    <source>
        <dbReference type="EMBL" id="KAG9686147.1"/>
    </source>
</evidence>
<evidence type="ECO:0000256" key="9">
    <source>
        <dbReference type="ARBA" id="ARBA00023136"/>
    </source>
</evidence>
<keyword evidence="7" id="KW-0067">ATP-binding</keyword>
<comment type="caution">
    <text evidence="14">The sequence shown here is derived from an EMBL/GenBank/DDBJ whole genome shotgun (WGS) entry which is preliminary data.</text>
</comment>
<feature type="transmembrane region" description="Helical" evidence="11">
    <location>
        <begin position="307"/>
        <end position="330"/>
    </location>
</feature>